<dbReference type="InterPro" id="IPR039424">
    <property type="entry name" value="SBP_5"/>
</dbReference>
<dbReference type="Proteomes" id="UP000593601">
    <property type="component" value="Chromosome"/>
</dbReference>
<keyword evidence="3 4" id="KW-0732">Signal</keyword>
<dbReference type="PANTHER" id="PTHR30290">
    <property type="entry name" value="PERIPLASMIC BINDING COMPONENT OF ABC TRANSPORTER"/>
    <property type="match status" value="1"/>
</dbReference>
<evidence type="ECO:0000256" key="3">
    <source>
        <dbReference type="ARBA" id="ARBA00022729"/>
    </source>
</evidence>
<evidence type="ECO:0000313" key="6">
    <source>
        <dbReference type="EMBL" id="QOV19463.1"/>
    </source>
</evidence>
<keyword evidence="2" id="KW-0813">Transport</keyword>
<dbReference type="GO" id="GO:0015833">
    <property type="term" value="P:peptide transport"/>
    <property type="evidence" value="ECO:0007669"/>
    <property type="project" value="TreeGrafter"/>
</dbReference>
<keyword evidence="7" id="KW-1185">Reference proteome</keyword>
<dbReference type="AlphaFoldDB" id="A0A7M2RGK0"/>
<proteinExistence type="inferred from homology"/>
<feature type="chain" id="PRO_5038603105" evidence="4">
    <location>
        <begin position="20"/>
        <end position="509"/>
    </location>
</feature>
<protein>
    <submittedName>
        <fullName evidence="6">ABC transporter substrate-binding protein</fullName>
    </submittedName>
</protein>
<feature type="signal peptide" evidence="4">
    <location>
        <begin position="1"/>
        <end position="19"/>
    </location>
</feature>
<dbReference type="PANTHER" id="PTHR30290:SF9">
    <property type="entry name" value="OLIGOPEPTIDE-BINDING PROTEIN APPA"/>
    <property type="match status" value="1"/>
</dbReference>
<dbReference type="Gene3D" id="3.10.105.10">
    <property type="entry name" value="Dipeptide-binding Protein, Domain 3"/>
    <property type="match status" value="1"/>
</dbReference>
<dbReference type="Pfam" id="PF00496">
    <property type="entry name" value="SBP_bac_5"/>
    <property type="match status" value="1"/>
</dbReference>
<accession>A0A7M2RGK0</accession>
<dbReference type="PROSITE" id="PS51257">
    <property type="entry name" value="PROKAR_LIPOPROTEIN"/>
    <property type="match status" value="1"/>
</dbReference>
<evidence type="ECO:0000313" key="7">
    <source>
        <dbReference type="Proteomes" id="UP000593601"/>
    </source>
</evidence>
<dbReference type="InterPro" id="IPR030678">
    <property type="entry name" value="Peptide/Ni-bd"/>
</dbReference>
<evidence type="ECO:0000256" key="2">
    <source>
        <dbReference type="ARBA" id="ARBA00022448"/>
    </source>
</evidence>
<sequence length="509" mass="57455">MKGKTLAIILSISLAGSMAGCGICNKKGNISSVVVTLPSFEEPEAGFDPVHGWGMGDNLHDPLIQSTLTTTTEDLKLKNDLAVDYTVSEDGLTWTVTIRDDVRFTDGKKLTANDVAFTYNECKDSGAPNDLMLLKRAEAIDDATVKFHMERPFNIWPYTMAQVGIVPKYAYGPDYGKNPIGSGRYKLKKWDRGKEAIFEANPDYYGDEIKMKNIHVKFLTEKKSYQAAENKDTDVAYISAGYAGRKLKGYQLKEVTAVDTLGMNLPVEELSLRRAVNVGIDRDKIVDKVLKGYGTPAYTICDQTPWYQEEAETVCDPEQAKEILEEAGWNIGDDQIRERDGKRAEFNLWFDSSDEIEEKLAKEISDQLLTLGMRVNPTAAKWTDVCKNAQTQPAVRGVGSYTPMELYKIYHSDKETGSSRYSSYANPSVDKYMDEALEAPSFETSYELWRKAQWDGDTGINGDLPWIWLCNMEHLYFVKDDLQTGDKDIHPHGQGWSLLNHVDQWQWMH</sequence>
<dbReference type="Gene3D" id="3.40.190.10">
    <property type="entry name" value="Periplasmic binding protein-like II"/>
    <property type="match status" value="1"/>
</dbReference>
<gene>
    <name evidence="6" type="ORF">INP51_00310</name>
</gene>
<dbReference type="GO" id="GO:0042597">
    <property type="term" value="C:periplasmic space"/>
    <property type="evidence" value="ECO:0007669"/>
    <property type="project" value="UniProtKB-ARBA"/>
</dbReference>
<evidence type="ECO:0000259" key="5">
    <source>
        <dbReference type="Pfam" id="PF00496"/>
    </source>
</evidence>
<feature type="domain" description="Solute-binding protein family 5" evidence="5">
    <location>
        <begin position="76"/>
        <end position="391"/>
    </location>
</feature>
<organism evidence="6 7">
    <name type="scientific">Blautia liquoris</name>
    <dbReference type="NCBI Taxonomy" id="2779518"/>
    <lineage>
        <taxon>Bacteria</taxon>
        <taxon>Bacillati</taxon>
        <taxon>Bacillota</taxon>
        <taxon>Clostridia</taxon>
        <taxon>Lachnospirales</taxon>
        <taxon>Lachnospiraceae</taxon>
        <taxon>Blautia</taxon>
    </lineage>
</organism>
<reference evidence="6 7" key="1">
    <citation type="submission" date="2020-10" db="EMBL/GenBank/DDBJ databases">
        <title>Blautia liquoris sp.nov., isolated from the mud in a fermentation cellar used for the production of Chinese strong-flavoured liquor.</title>
        <authorList>
            <person name="Lu L."/>
        </authorList>
    </citation>
    <scope>NUCLEOTIDE SEQUENCE [LARGE SCALE GENOMIC DNA]</scope>
    <source>
        <strain evidence="6 7">LZLJ-3</strain>
    </source>
</reference>
<evidence type="ECO:0000256" key="4">
    <source>
        <dbReference type="SAM" id="SignalP"/>
    </source>
</evidence>
<dbReference type="KEGG" id="bliq:INP51_00310"/>
<dbReference type="RefSeq" id="WP_193735783.1">
    <property type="nucleotide sequence ID" value="NZ_CP063304.1"/>
</dbReference>
<dbReference type="CDD" id="cd08518">
    <property type="entry name" value="PBP2_NikA_DppA_OppA_like_19"/>
    <property type="match status" value="1"/>
</dbReference>
<name>A0A7M2RGK0_9FIRM</name>
<evidence type="ECO:0000256" key="1">
    <source>
        <dbReference type="ARBA" id="ARBA00005695"/>
    </source>
</evidence>
<dbReference type="SUPFAM" id="SSF53850">
    <property type="entry name" value="Periplasmic binding protein-like II"/>
    <property type="match status" value="1"/>
</dbReference>
<dbReference type="GO" id="GO:0043190">
    <property type="term" value="C:ATP-binding cassette (ABC) transporter complex"/>
    <property type="evidence" value="ECO:0007669"/>
    <property type="project" value="InterPro"/>
</dbReference>
<dbReference type="PIRSF" id="PIRSF002741">
    <property type="entry name" value="MppA"/>
    <property type="match status" value="1"/>
</dbReference>
<dbReference type="InterPro" id="IPR000914">
    <property type="entry name" value="SBP_5_dom"/>
</dbReference>
<comment type="similarity">
    <text evidence="1">Belongs to the bacterial solute-binding protein 5 family.</text>
</comment>
<dbReference type="EMBL" id="CP063304">
    <property type="protein sequence ID" value="QOV19463.1"/>
    <property type="molecule type" value="Genomic_DNA"/>
</dbReference>
<dbReference type="GO" id="GO:1904680">
    <property type="term" value="F:peptide transmembrane transporter activity"/>
    <property type="evidence" value="ECO:0007669"/>
    <property type="project" value="TreeGrafter"/>
</dbReference>